<proteinExistence type="predicted"/>
<name>A0AAV5V9S5_9BILA</name>
<feature type="transmembrane region" description="Helical" evidence="1">
    <location>
        <begin position="14"/>
        <end position="32"/>
    </location>
</feature>
<evidence type="ECO:0000256" key="1">
    <source>
        <dbReference type="SAM" id="Phobius"/>
    </source>
</evidence>
<evidence type="ECO:0008006" key="4">
    <source>
        <dbReference type="Google" id="ProtNLM"/>
    </source>
</evidence>
<keyword evidence="3" id="KW-1185">Reference proteome</keyword>
<keyword evidence="1" id="KW-1133">Transmembrane helix</keyword>
<feature type="transmembrane region" description="Helical" evidence="1">
    <location>
        <begin position="143"/>
        <end position="168"/>
    </location>
</feature>
<keyword evidence="1" id="KW-0812">Transmembrane</keyword>
<organism evidence="2 3">
    <name type="scientific">Pristionchus fissidentatus</name>
    <dbReference type="NCBI Taxonomy" id="1538716"/>
    <lineage>
        <taxon>Eukaryota</taxon>
        <taxon>Metazoa</taxon>
        <taxon>Ecdysozoa</taxon>
        <taxon>Nematoda</taxon>
        <taxon>Chromadorea</taxon>
        <taxon>Rhabditida</taxon>
        <taxon>Rhabditina</taxon>
        <taxon>Diplogasteromorpha</taxon>
        <taxon>Diplogasteroidea</taxon>
        <taxon>Neodiplogasteridae</taxon>
        <taxon>Pristionchus</taxon>
    </lineage>
</organism>
<feature type="transmembrane region" description="Helical" evidence="1">
    <location>
        <begin position="44"/>
        <end position="61"/>
    </location>
</feature>
<reference evidence="2" key="1">
    <citation type="submission" date="2023-10" db="EMBL/GenBank/DDBJ databases">
        <title>Genome assembly of Pristionchus species.</title>
        <authorList>
            <person name="Yoshida K."/>
            <person name="Sommer R.J."/>
        </authorList>
    </citation>
    <scope>NUCLEOTIDE SEQUENCE</scope>
    <source>
        <strain evidence="2">RS5133</strain>
    </source>
</reference>
<feature type="transmembrane region" description="Helical" evidence="1">
    <location>
        <begin position="180"/>
        <end position="199"/>
    </location>
</feature>
<keyword evidence="1" id="KW-0472">Membrane</keyword>
<gene>
    <name evidence="2" type="ORF">PFISCL1PPCAC_7471</name>
</gene>
<feature type="transmembrane region" description="Helical" evidence="1">
    <location>
        <begin position="211"/>
        <end position="231"/>
    </location>
</feature>
<dbReference type="AlphaFoldDB" id="A0AAV5V9S5"/>
<feature type="transmembrane region" description="Helical" evidence="1">
    <location>
        <begin position="81"/>
        <end position="106"/>
    </location>
</feature>
<comment type="caution">
    <text evidence="2">The sequence shown here is derived from an EMBL/GenBank/DDBJ whole genome shotgun (WGS) entry which is preliminary data.</text>
</comment>
<dbReference type="Proteomes" id="UP001432322">
    <property type="component" value="Unassembled WGS sequence"/>
</dbReference>
<protein>
    <recommendedName>
        <fullName evidence="4">G protein-coupled receptor</fullName>
    </recommendedName>
</protein>
<sequence>SMCGNLNSWDNYDGYHEIFNLILCIMLIYYIARNAALWTNYKKNFLVIVIFNVIYFAGILISDAAYRFCGHTIEQKTIPRIILGFLNTVMIYCVVKTLPSFILAALLCLRFTINRHTIIFVLGIPIAIAMINLLLMFTPHEGYTLYIASEYLISCTGFMNLVFAAFLIKEGKVKSSSLPLLMVIYESIFFTLHAAHLNLWLHVADFAHYHILNKAAILSYWVMSAASFVVLQLELRRSKKMPSLLPSFDNELTKMPPYNNYNNSK</sequence>
<evidence type="ECO:0000313" key="3">
    <source>
        <dbReference type="Proteomes" id="UP001432322"/>
    </source>
</evidence>
<evidence type="ECO:0000313" key="2">
    <source>
        <dbReference type="EMBL" id="GMT16174.1"/>
    </source>
</evidence>
<feature type="transmembrane region" description="Helical" evidence="1">
    <location>
        <begin position="118"/>
        <end position="137"/>
    </location>
</feature>
<accession>A0AAV5V9S5</accession>
<dbReference type="EMBL" id="BTSY01000002">
    <property type="protein sequence ID" value="GMT16174.1"/>
    <property type="molecule type" value="Genomic_DNA"/>
</dbReference>
<feature type="non-terminal residue" evidence="2">
    <location>
        <position position="1"/>
    </location>
</feature>